<dbReference type="EMBL" id="CM000913">
    <property type="protein sequence ID" value="EFG07818.1"/>
    <property type="molecule type" value="Genomic_DNA"/>
</dbReference>
<dbReference type="Proteomes" id="UP000002357">
    <property type="component" value="Chromosome"/>
</dbReference>
<dbReference type="RefSeq" id="WP_003956869.1">
    <property type="nucleotide sequence ID" value="NZ_CM000913.1"/>
</dbReference>
<dbReference type="AlphaFoldDB" id="B5GY54"/>
<dbReference type="KEGG" id="sclf:BB341_14790"/>
<dbReference type="eggNOG" id="ENOG5032IM4">
    <property type="taxonomic scope" value="Bacteria"/>
</dbReference>
<proteinExistence type="predicted"/>
<dbReference type="STRING" id="1901.BB341_14790"/>
<reference evidence="1 2" key="1">
    <citation type="journal article" date="2010" name="Genome Biol. Evol.">
        <title>The sequence of a 1.8-mb bacterial linear plasmid reveals a rich evolutionary reservoir of secondary metabolic pathways.</title>
        <authorList>
            <person name="Medema M.H."/>
            <person name="Trefzer A."/>
            <person name="Kovalchuk A."/>
            <person name="van den Berg M."/>
            <person name="Mueller U."/>
            <person name="Heijne W."/>
            <person name="Wu L."/>
            <person name="Alam M.T."/>
            <person name="Ronning C.M."/>
            <person name="Nierman W.C."/>
            <person name="Bovenberg R.A.L."/>
            <person name="Breitling R."/>
            <person name="Takano E."/>
        </authorList>
    </citation>
    <scope>NUCLEOTIDE SEQUENCE [LARGE SCALE GENOMIC DNA]</scope>
    <source>
        <strain evidence="2">ATCC 27064 / DSM 738 / JCM 4710 / NBRC 13307 / NCIMB 12785 / NRRL 3585 / VKM Ac-602</strain>
    </source>
</reference>
<dbReference type="GeneID" id="93730704"/>
<evidence type="ECO:0000313" key="2">
    <source>
        <dbReference type="Proteomes" id="UP000002357"/>
    </source>
</evidence>
<organism evidence="1 2">
    <name type="scientific">Streptomyces clavuligerus</name>
    <dbReference type="NCBI Taxonomy" id="1901"/>
    <lineage>
        <taxon>Bacteria</taxon>
        <taxon>Bacillati</taxon>
        <taxon>Actinomycetota</taxon>
        <taxon>Actinomycetes</taxon>
        <taxon>Kitasatosporales</taxon>
        <taxon>Streptomycetaceae</taxon>
        <taxon>Streptomyces</taxon>
    </lineage>
</organism>
<protein>
    <recommendedName>
        <fullName evidence="3">DNA-binding protein</fullName>
    </recommendedName>
</protein>
<evidence type="ECO:0008006" key="3">
    <source>
        <dbReference type="Google" id="ProtNLM"/>
    </source>
</evidence>
<accession>B5GY54</accession>
<evidence type="ECO:0000313" key="1">
    <source>
        <dbReference type="EMBL" id="EFG07818.1"/>
    </source>
</evidence>
<dbReference type="OrthoDB" id="4470560at2"/>
<name>B5GY54_STRCL</name>
<sequence>MEETTGSTSSDVFSPTDPAAQRVEREFAALIRLNDRHAATEEQRVRPARTPVVTPHEAVRLTVALAANAGLREEDEPEVDRSDIIAALSLVPRMRGDVDILEESLLAMARGRGLTWQEIAFGLGLGSTQAARQRYERLSGRTARDQ</sequence>
<gene>
    <name evidence="1" type="ORF">SCLAV_2746</name>
</gene>
<keyword evidence="2" id="KW-1185">Reference proteome</keyword>